<evidence type="ECO:0000256" key="3">
    <source>
        <dbReference type="ARBA" id="ARBA00022801"/>
    </source>
</evidence>
<dbReference type="SUPFAM" id="SSF51556">
    <property type="entry name" value="Metallo-dependent hydrolases"/>
    <property type="match status" value="1"/>
</dbReference>
<comment type="similarity">
    <text evidence="1 6">Belongs to the metallo-dependent hydrolases superfamily. Adenine deaminase family.</text>
</comment>
<dbReference type="PANTHER" id="PTHR11113:SF2">
    <property type="entry name" value="ADENINE DEAMINASE"/>
    <property type="match status" value="1"/>
</dbReference>
<dbReference type="InterPro" id="IPR032466">
    <property type="entry name" value="Metal_Hydrolase"/>
</dbReference>
<evidence type="ECO:0000256" key="6">
    <source>
        <dbReference type="HAMAP-Rule" id="MF_01518"/>
    </source>
</evidence>
<comment type="caution">
    <text evidence="9">The sequence shown here is derived from an EMBL/GenBank/DDBJ whole genome shotgun (WGS) entry which is preliminary data.</text>
</comment>
<dbReference type="Gene3D" id="2.30.40.10">
    <property type="entry name" value="Urease, subunit C, domain 1"/>
    <property type="match status" value="1"/>
</dbReference>
<evidence type="ECO:0000256" key="2">
    <source>
        <dbReference type="ARBA" id="ARBA00012782"/>
    </source>
</evidence>
<dbReference type="Pfam" id="PF01979">
    <property type="entry name" value="Amidohydro_1"/>
    <property type="match status" value="1"/>
</dbReference>
<evidence type="ECO:0000259" key="8">
    <source>
        <dbReference type="Pfam" id="PF13382"/>
    </source>
</evidence>
<evidence type="ECO:0000256" key="5">
    <source>
        <dbReference type="ARBA" id="ARBA00047720"/>
    </source>
</evidence>
<dbReference type="InterPro" id="IPR006680">
    <property type="entry name" value="Amidohydro-rel"/>
</dbReference>
<name>A0ABW5CIV0_9HYPH</name>
<dbReference type="Gene3D" id="3.20.20.140">
    <property type="entry name" value="Metal-dependent hydrolases"/>
    <property type="match status" value="1"/>
</dbReference>
<keyword evidence="10" id="KW-1185">Reference proteome</keyword>
<evidence type="ECO:0000313" key="9">
    <source>
        <dbReference type="EMBL" id="MFD2236497.1"/>
    </source>
</evidence>
<dbReference type="HAMAP" id="MF_01518">
    <property type="entry name" value="Adenine_deamin"/>
    <property type="match status" value="1"/>
</dbReference>
<evidence type="ECO:0000256" key="4">
    <source>
        <dbReference type="ARBA" id="ARBA00023211"/>
    </source>
</evidence>
<gene>
    <name evidence="6" type="primary">ade</name>
    <name evidence="9" type="ORF">ACFSKQ_03340</name>
</gene>
<dbReference type="EMBL" id="JBHUIJ010000004">
    <property type="protein sequence ID" value="MFD2236497.1"/>
    <property type="molecule type" value="Genomic_DNA"/>
</dbReference>
<dbReference type="SUPFAM" id="SSF51338">
    <property type="entry name" value="Composite domain of metallo-dependent hydrolases"/>
    <property type="match status" value="1"/>
</dbReference>
<accession>A0ABW5CIV0</accession>
<dbReference type="Pfam" id="PF13382">
    <property type="entry name" value="Adenine_deam_C"/>
    <property type="match status" value="1"/>
</dbReference>
<dbReference type="PANTHER" id="PTHR11113">
    <property type="entry name" value="N-ACETYLGLUCOSAMINE-6-PHOSPHATE DEACETYLASE"/>
    <property type="match status" value="1"/>
</dbReference>
<dbReference type="InterPro" id="IPR006679">
    <property type="entry name" value="Adenine_deam"/>
</dbReference>
<feature type="domain" description="Adenine deaminase C-terminal" evidence="8">
    <location>
        <begin position="415"/>
        <end position="580"/>
    </location>
</feature>
<reference evidence="10" key="1">
    <citation type="journal article" date="2019" name="Int. J. Syst. Evol. Microbiol.">
        <title>The Global Catalogue of Microorganisms (GCM) 10K type strain sequencing project: providing services to taxonomists for standard genome sequencing and annotation.</title>
        <authorList>
            <consortium name="The Broad Institute Genomics Platform"/>
            <consortium name="The Broad Institute Genome Sequencing Center for Infectious Disease"/>
            <person name="Wu L."/>
            <person name="Ma J."/>
        </authorList>
    </citation>
    <scope>NUCLEOTIDE SEQUENCE [LARGE SCALE GENOMIC DNA]</scope>
    <source>
        <strain evidence="10">ZS-35-S2</strain>
    </source>
</reference>
<keyword evidence="3 6" id="KW-0378">Hydrolase</keyword>
<dbReference type="EC" id="3.5.4.2" evidence="2 6"/>
<proteinExistence type="inferred from homology"/>
<evidence type="ECO:0000256" key="1">
    <source>
        <dbReference type="ARBA" id="ARBA00006773"/>
    </source>
</evidence>
<evidence type="ECO:0000313" key="10">
    <source>
        <dbReference type="Proteomes" id="UP001597371"/>
    </source>
</evidence>
<comment type="cofactor">
    <cofactor evidence="6">
        <name>Mn(2+)</name>
        <dbReference type="ChEBI" id="CHEBI:29035"/>
    </cofactor>
</comment>
<comment type="catalytic activity">
    <reaction evidence="5 6">
        <text>adenine + H2O + H(+) = hypoxanthine + NH4(+)</text>
        <dbReference type="Rhea" id="RHEA:23688"/>
        <dbReference type="ChEBI" id="CHEBI:15377"/>
        <dbReference type="ChEBI" id="CHEBI:15378"/>
        <dbReference type="ChEBI" id="CHEBI:16708"/>
        <dbReference type="ChEBI" id="CHEBI:17368"/>
        <dbReference type="ChEBI" id="CHEBI:28938"/>
        <dbReference type="EC" id="3.5.4.2"/>
    </reaction>
</comment>
<dbReference type="Proteomes" id="UP001597371">
    <property type="component" value="Unassembled WGS sequence"/>
</dbReference>
<organism evidence="9 10">
    <name type="scientific">Aureimonas populi</name>
    <dbReference type="NCBI Taxonomy" id="1701758"/>
    <lineage>
        <taxon>Bacteria</taxon>
        <taxon>Pseudomonadati</taxon>
        <taxon>Pseudomonadota</taxon>
        <taxon>Alphaproteobacteria</taxon>
        <taxon>Hyphomicrobiales</taxon>
        <taxon>Aurantimonadaceae</taxon>
        <taxon>Aureimonas</taxon>
    </lineage>
</organism>
<keyword evidence="4 6" id="KW-0464">Manganese</keyword>
<evidence type="ECO:0000259" key="7">
    <source>
        <dbReference type="Pfam" id="PF01979"/>
    </source>
</evidence>
<feature type="domain" description="Amidohydrolase-related" evidence="7">
    <location>
        <begin position="78"/>
        <end position="363"/>
    </location>
</feature>
<sequence length="590" mass="61763">MTPEPHDLDEPSLRDRAVRAAQGLEPFDILICGGTLVDVATGELRAADIGLVGPLVASVHAPGARDDAATRIEAGGRFVAPGLIDTHMHVESSMVTPRRYAQTVLPQGTTTICWDPHEVGNVVGLDGVRWAVEAGRGLPLRILTLAPSCVPSAPGLEVSGADFAGPEMGEMLGWPEIAGVAEVMNMRGVLDRSEPMRGVVAAGLASGKLVCGHARGLQGQALQGFAAAGIQSDHEITSGADLLEKLRAGLTVELRGSHDYVLPGAVEALNALPHMPQTLALCTDDIFPDDLVAKGGMVDLLRRLVGYGLKPVDALRAATLNAAMRLHRRDLGLVAPGRRADIVIFSDLSRFGVEHVLASGRPVARDGVLLEGEIGRPADAFHDTVRVPRLGPADFEIAVPGASRATLNVIHRPRFTEWRTAGMAVSEGRAVLPEGFIRMAVIHRHGRRPAKVQLAVLGDWGHWTGALATTIAHDGHNLSVFGREPADMAAAANAVIEAGGGMAVASGGRVLAVLPLPVCGLLSDAPTHEVAGAFARLKAAADTVAPWQPPYRTFKAVVGASLACNPGPHLTDLGLTDGSTGEIRPLLHES</sequence>
<protein>
    <recommendedName>
        <fullName evidence="2 6">Adenine deaminase</fullName>
        <shortName evidence="6">Adenase</shortName>
        <shortName evidence="6">Adenine aminase</shortName>
        <ecNumber evidence="2 6">3.5.4.2</ecNumber>
    </recommendedName>
</protein>
<dbReference type="RefSeq" id="WP_209737911.1">
    <property type="nucleotide sequence ID" value="NZ_CP072611.1"/>
</dbReference>
<dbReference type="InterPro" id="IPR026912">
    <property type="entry name" value="Adenine_deam_C"/>
</dbReference>
<dbReference type="InterPro" id="IPR011059">
    <property type="entry name" value="Metal-dep_hydrolase_composite"/>
</dbReference>